<proteinExistence type="predicted"/>
<accession>A0ABX8C5L0</accession>
<protein>
    <submittedName>
        <fullName evidence="1">ATP-binding protein</fullName>
    </submittedName>
</protein>
<sequence>MADQSYRHRQEALMQVQEVVPEPAGLVASLAAFGYTVEASIADLVDNSVSAGATQVDVDLTWEGVDSWVAVSDNGKGMSESELVTAMTVAARWGAERDKADLGRFGMGLKSASFAHARLLTVASRRAGEDWHVRTWDLDLISEKGRWLLLEGVTAEAEGPLRQVLEVIDGPGTVVLWQRLSAYQGVPEQDPRVKHQFLLESGNVTRHLGLTFHRFLDGPRAVRLRVNSAPVQPWDPFLQNHLATVRMPTEELLLGEHLVKATPFVLPAPHRLTNEEREAAGRDRGWLKLQGLYIYRRDRLIAAGGWYRLRKREEKFNQARIAVEVPAETDEHWKVDVKKSTAWPPVSLRRPLKGIADRACKEAATSMRTRGRVAAMRHDSRLEFAWKLDKRGDGTITCRINRKHSVIQALLSEAEELQATQIGALLRLLEEALPIAGLRVLHETDAADDPEPFDGGSPDSDMEQVARNMVDVLVRKGISEREALVMISRMAPFDELKGFWDQDHDEDRGRA</sequence>
<keyword evidence="1" id="KW-0067">ATP-binding</keyword>
<organism evidence="1 2">
    <name type="scientific">Nocardiopsis akebiae</name>
    <dbReference type="NCBI Taxonomy" id="2831968"/>
    <lineage>
        <taxon>Bacteria</taxon>
        <taxon>Bacillati</taxon>
        <taxon>Actinomycetota</taxon>
        <taxon>Actinomycetes</taxon>
        <taxon>Streptosporangiales</taxon>
        <taxon>Nocardiopsidaceae</taxon>
        <taxon>Nocardiopsis</taxon>
    </lineage>
</organism>
<dbReference type="Proteomes" id="UP000678016">
    <property type="component" value="Chromosome"/>
</dbReference>
<evidence type="ECO:0000313" key="2">
    <source>
        <dbReference type="Proteomes" id="UP000678016"/>
    </source>
</evidence>
<gene>
    <name evidence="1" type="ORF">KGD83_03640</name>
</gene>
<dbReference type="Gene3D" id="3.30.565.10">
    <property type="entry name" value="Histidine kinase-like ATPase, C-terminal domain"/>
    <property type="match status" value="1"/>
</dbReference>
<dbReference type="GO" id="GO:0005524">
    <property type="term" value="F:ATP binding"/>
    <property type="evidence" value="ECO:0007669"/>
    <property type="project" value="UniProtKB-KW"/>
</dbReference>
<keyword evidence="2" id="KW-1185">Reference proteome</keyword>
<reference evidence="2" key="1">
    <citation type="submission" date="2021-05" db="EMBL/GenBank/DDBJ databases">
        <title>Direct Submission.</title>
        <authorList>
            <person name="Li K."/>
            <person name="Gao J."/>
        </authorList>
    </citation>
    <scope>NUCLEOTIDE SEQUENCE [LARGE SCALE GENOMIC DNA]</scope>
    <source>
        <strain evidence="2">HDS12</strain>
    </source>
</reference>
<dbReference type="EMBL" id="CP074132">
    <property type="protein sequence ID" value="QUX29681.1"/>
    <property type="molecule type" value="Genomic_DNA"/>
</dbReference>
<dbReference type="InterPro" id="IPR036890">
    <property type="entry name" value="HATPase_C_sf"/>
</dbReference>
<dbReference type="SUPFAM" id="SSF55874">
    <property type="entry name" value="ATPase domain of HSP90 chaperone/DNA topoisomerase II/histidine kinase"/>
    <property type="match status" value="1"/>
</dbReference>
<dbReference type="Pfam" id="PF13589">
    <property type="entry name" value="HATPase_c_3"/>
    <property type="match status" value="1"/>
</dbReference>
<keyword evidence="1" id="KW-0547">Nucleotide-binding</keyword>
<evidence type="ECO:0000313" key="1">
    <source>
        <dbReference type="EMBL" id="QUX29681.1"/>
    </source>
</evidence>
<dbReference type="RefSeq" id="WP_212642514.1">
    <property type="nucleotide sequence ID" value="NZ_CP074132.1"/>
</dbReference>
<name>A0ABX8C5L0_9ACTN</name>